<dbReference type="Proteomes" id="UP001457282">
    <property type="component" value="Unassembled WGS sequence"/>
</dbReference>
<gene>
    <name evidence="1" type="ORF">M0R45_035212</name>
</gene>
<evidence type="ECO:0000313" key="2">
    <source>
        <dbReference type="Proteomes" id="UP001457282"/>
    </source>
</evidence>
<protein>
    <submittedName>
        <fullName evidence="1">Uncharacterized protein</fullName>
    </submittedName>
</protein>
<accession>A0AAW1VSD7</accession>
<reference evidence="1 2" key="1">
    <citation type="journal article" date="2023" name="G3 (Bethesda)">
        <title>A chromosome-length genome assembly and annotation of blackberry (Rubus argutus, cv. 'Hillquist').</title>
        <authorList>
            <person name="Bruna T."/>
            <person name="Aryal R."/>
            <person name="Dudchenko O."/>
            <person name="Sargent D.J."/>
            <person name="Mead D."/>
            <person name="Buti M."/>
            <person name="Cavallini A."/>
            <person name="Hytonen T."/>
            <person name="Andres J."/>
            <person name="Pham M."/>
            <person name="Weisz D."/>
            <person name="Mascagni F."/>
            <person name="Usai G."/>
            <person name="Natali L."/>
            <person name="Bassil N."/>
            <person name="Fernandez G.E."/>
            <person name="Lomsadze A."/>
            <person name="Armour M."/>
            <person name="Olukolu B."/>
            <person name="Poorten T."/>
            <person name="Britton C."/>
            <person name="Davik J."/>
            <person name="Ashrafi H."/>
            <person name="Aiden E.L."/>
            <person name="Borodovsky M."/>
            <person name="Worthington M."/>
        </authorList>
    </citation>
    <scope>NUCLEOTIDE SEQUENCE [LARGE SCALE GENOMIC DNA]</scope>
    <source>
        <strain evidence="1">PI 553951</strain>
    </source>
</reference>
<organism evidence="1 2">
    <name type="scientific">Rubus argutus</name>
    <name type="common">Southern blackberry</name>
    <dbReference type="NCBI Taxonomy" id="59490"/>
    <lineage>
        <taxon>Eukaryota</taxon>
        <taxon>Viridiplantae</taxon>
        <taxon>Streptophyta</taxon>
        <taxon>Embryophyta</taxon>
        <taxon>Tracheophyta</taxon>
        <taxon>Spermatophyta</taxon>
        <taxon>Magnoliopsida</taxon>
        <taxon>eudicotyledons</taxon>
        <taxon>Gunneridae</taxon>
        <taxon>Pentapetalae</taxon>
        <taxon>rosids</taxon>
        <taxon>fabids</taxon>
        <taxon>Rosales</taxon>
        <taxon>Rosaceae</taxon>
        <taxon>Rosoideae</taxon>
        <taxon>Rosoideae incertae sedis</taxon>
        <taxon>Rubus</taxon>
    </lineage>
</organism>
<name>A0AAW1VSD7_RUBAR</name>
<dbReference type="EMBL" id="JBEDUW010000007">
    <property type="protein sequence ID" value="KAK9911293.1"/>
    <property type="molecule type" value="Genomic_DNA"/>
</dbReference>
<proteinExistence type="predicted"/>
<evidence type="ECO:0000313" key="1">
    <source>
        <dbReference type="EMBL" id="KAK9911293.1"/>
    </source>
</evidence>
<sequence>MDEDVKVASVVSNPVINADVLGTAAMLDRRLQLGGSCGEIKLEEVRTLSAVLKTAFESSNQVVQSAALLDYGGQGGSGGVKEVSPSLSVAFNMGSHQVKPDGDKKGGNRKFVKVKARRKLVLNQEGSAKCEGVEMGKRKKVEEVFCSDGKATKKVMLSSSIPEVVGAAELPHHEQ</sequence>
<keyword evidence="2" id="KW-1185">Reference proteome</keyword>
<comment type="caution">
    <text evidence="1">The sequence shown here is derived from an EMBL/GenBank/DDBJ whole genome shotgun (WGS) entry which is preliminary data.</text>
</comment>
<dbReference type="AlphaFoldDB" id="A0AAW1VSD7"/>